<evidence type="ECO:0000256" key="7">
    <source>
        <dbReference type="ARBA" id="ARBA00022840"/>
    </source>
</evidence>
<keyword evidence="5" id="KW-0158">Chromosome</keyword>
<dbReference type="PANTHER" id="PTHR45916:SF1">
    <property type="entry name" value="STRUCTURAL MAINTENANCE OF CHROMOSOMES PROTEIN 5"/>
    <property type="match status" value="1"/>
</dbReference>
<keyword evidence="8 10" id="KW-0175">Coiled coil</keyword>
<keyword evidence="7" id="KW-0067">ATP-binding</keyword>
<evidence type="ECO:0000256" key="10">
    <source>
        <dbReference type="SAM" id="Coils"/>
    </source>
</evidence>
<evidence type="ECO:0000259" key="12">
    <source>
        <dbReference type="Pfam" id="PF02463"/>
    </source>
</evidence>
<dbReference type="Proteomes" id="UP000824998">
    <property type="component" value="Unassembled WGS sequence"/>
</dbReference>
<dbReference type="GO" id="GO:0005634">
    <property type="term" value="C:nucleus"/>
    <property type="evidence" value="ECO:0007669"/>
    <property type="project" value="UniProtKB-SubCell"/>
</dbReference>
<evidence type="ECO:0000313" key="14">
    <source>
        <dbReference type="Proteomes" id="UP000824998"/>
    </source>
</evidence>
<evidence type="ECO:0000256" key="8">
    <source>
        <dbReference type="ARBA" id="ARBA00023054"/>
    </source>
</evidence>
<dbReference type="GO" id="GO:0016787">
    <property type="term" value="F:hydrolase activity"/>
    <property type="evidence" value="ECO:0007669"/>
    <property type="project" value="UniProtKB-KW"/>
</dbReference>
<organism evidence="13 14">
    <name type="scientific">Amylocarpus encephaloides</name>
    <dbReference type="NCBI Taxonomy" id="45428"/>
    <lineage>
        <taxon>Eukaryota</taxon>
        <taxon>Fungi</taxon>
        <taxon>Dikarya</taxon>
        <taxon>Ascomycota</taxon>
        <taxon>Pezizomycotina</taxon>
        <taxon>Leotiomycetes</taxon>
        <taxon>Helotiales</taxon>
        <taxon>Helotiales incertae sedis</taxon>
        <taxon>Amylocarpus</taxon>
    </lineage>
</organism>
<comment type="subcellular location">
    <subcellularLocation>
        <location evidence="2">Chromosome</location>
    </subcellularLocation>
    <subcellularLocation>
        <location evidence="1">Nucleus</location>
    </subcellularLocation>
</comment>
<dbReference type="EMBL" id="MU251580">
    <property type="protein sequence ID" value="KAG9231796.1"/>
    <property type="molecule type" value="Genomic_DNA"/>
</dbReference>
<name>A0A9P8C4A0_9HELO</name>
<dbReference type="OrthoDB" id="10254973at2759"/>
<feature type="coiled-coil region" evidence="10">
    <location>
        <begin position="684"/>
        <end position="746"/>
    </location>
</feature>
<feature type="coiled-coil region" evidence="10">
    <location>
        <begin position="263"/>
        <end position="329"/>
    </location>
</feature>
<dbReference type="GO" id="GO:0030915">
    <property type="term" value="C:Smc5-Smc6 complex"/>
    <property type="evidence" value="ECO:0007669"/>
    <property type="project" value="TreeGrafter"/>
</dbReference>
<dbReference type="Pfam" id="PF02463">
    <property type="entry name" value="SMC_N"/>
    <property type="match status" value="1"/>
</dbReference>
<dbReference type="PANTHER" id="PTHR45916">
    <property type="entry name" value="STRUCTURAL MAINTENANCE OF CHROMOSOMES PROTEIN 5"/>
    <property type="match status" value="1"/>
</dbReference>
<keyword evidence="14" id="KW-1185">Reference proteome</keyword>
<feature type="domain" description="RecF/RecN/SMC N-terminal" evidence="12">
    <location>
        <begin position="77"/>
        <end position="1072"/>
    </location>
</feature>
<dbReference type="Gene3D" id="3.40.50.300">
    <property type="entry name" value="P-loop containing nucleotide triphosphate hydrolases"/>
    <property type="match status" value="2"/>
</dbReference>
<comment type="caution">
    <text evidence="13">The sequence shown here is derived from an EMBL/GenBank/DDBJ whole genome shotgun (WGS) entry which is preliminary data.</text>
</comment>
<gene>
    <name evidence="13" type="ORF">BJ875DRAFT_105320</name>
</gene>
<keyword evidence="13" id="KW-0378">Hydrolase</keyword>
<dbReference type="SUPFAM" id="SSF52540">
    <property type="entry name" value="P-loop containing nucleoside triphosphate hydrolases"/>
    <property type="match status" value="1"/>
</dbReference>
<dbReference type="GO" id="GO:0003697">
    <property type="term" value="F:single-stranded DNA binding"/>
    <property type="evidence" value="ECO:0007669"/>
    <property type="project" value="TreeGrafter"/>
</dbReference>
<feature type="coiled-coil region" evidence="10">
    <location>
        <begin position="358"/>
        <end position="413"/>
    </location>
</feature>
<evidence type="ECO:0000256" key="5">
    <source>
        <dbReference type="ARBA" id="ARBA00022454"/>
    </source>
</evidence>
<comment type="similarity">
    <text evidence="3">Belongs to the SMC family. SMC5 subfamily.</text>
</comment>
<evidence type="ECO:0000256" key="2">
    <source>
        <dbReference type="ARBA" id="ARBA00004286"/>
    </source>
</evidence>
<sequence length="1117" mass="128237">MPQNSNRRSKQDLEDGSDGDLESQGSTPDSRSRKRMRTDSPPPTNTPPSSRQPQRDASEDDDDEGPVDLTTFKPGAIVRVRLADFVTYEKAEFLPGPSLNMIIGPNGTGKSSLVCAICLGLGFHYNQLGRATAFGDYVKHGRPEAEVEIELQSADPSEPNPIVLLRIERNRDNRFWWLNGKKCGLKNIQALVRGFNIQVDNLCQFLPQEKVAEFAGLSPVDLLLQTQRAAAPPEMIDQHEELKKLRGSEKLVYQANETDKEQLVILEARQESSRAEKERLEERDQVVEKVALLRDAIPFVEYRLARAEHREFKAQKDDAQRRLRKLQSEMQPSLQACENKKTYRDQVTTAVKARKTAVELAEKESQTLIKTIEALDEKIQIHNQAVDAQLDSHRKRRQAVQQKQQKIKDLELRQKKDAIEFNAAEWNERTRARDRQKRENDTEIDELAAKHIELKDRGRDLRNDEAQAKHDLEALSTEAGKQMNKLLRASPDTHKAWEWIQENRDQFEKEVYGPPLITCSVKDPRYTAMVESVLKKDDFLVLTAQTDNDVEKLNRKLFNMKLKVSFRKTNGSGLDQQPLLNDHNLQRLNLEGWALDFIEGPSPVLSMLCASARINQAAVSLRDITDDQFNEINTSGILGKIAAGGTIYQITRRREYGPQAVSTSTRPILPPSHWVDQPMDDSRRVEIQARIDSINDEFAKLKAEAGPTGDKIRDLRAANDRLTREIAEIREEKAKLQKAFNQHAALPDQIKRETEELQEMQRRGREFVGDLARINMRHDEDVCRRARTALVHKSCVSRIRICHQDLLKAEIRLIEANSDIEALEERDKDIRTHLENEKQQVEELTRQGRLFKRRAEETLARCMEIQQRSDNLEYLMNLDEAMTVDQLEAEIQAEEAKLDFIQANNPNAARDFGRRQMDVDKMMERIAKAEESLEKTAKRITRLREKWEPALDQLIAQISDAFSFNFEQIGCAGEVGIHKEDDFENWAIEIKVKFRENETLQILDSHRQSGGERSVSTIFYLMSLQSLARAPFRVVDEINQGMDPRNERMVHERMVEIACKEHTSQYFLITPKLLTGLKYDQRMKVLCIASGEHMPSSYEQMDVSKIIKARRAIMAAV</sequence>
<evidence type="ECO:0000256" key="4">
    <source>
        <dbReference type="ARBA" id="ARBA00018687"/>
    </source>
</evidence>
<evidence type="ECO:0000256" key="1">
    <source>
        <dbReference type="ARBA" id="ARBA00004123"/>
    </source>
</evidence>
<dbReference type="InterPro" id="IPR027417">
    <property type="entry name" value="P-loop_NTPase"/>
</dbReference>
<evidence type="ECO:0000256" key="11">
    <source>
        <dbReference type="SAM" id="MobiDB-lite"/>
    </source>
</evidence>
<reference evidence="13" key="1">
    <citation type="journal article" date="2021" name="IMA Fungus">
        <title>Genomic characterization of three marine fungi, including Emericellopsis atlantica sp. nov. with signatures of a generalist lifestyle and marine biomass degradation.</title>
        <authorList>
            <person name="Hagestad O.C."/>
            <person name="Hou L."/>
            <person name="Andersen J.H."/>
            <person name="Hansen E.H."/>
            <person name="Altermark B."/>
            <person name="Li C."/>
            <person name="Kuhnert E."/>
            <person name="Cox R.J."/>
            <person name="Crous P.W."/>
            <person name="Spatafora J.W."/>
            <person name="Lail K."/>
            <person name="Amirebrahimi M."/>
            <person name="Lipzen A."/>
            <person name="Pangilinan J."/>
            <person name="Andreopoulos W."/>
            <person name="Hayes R.D."/>
            <person name="Ng V."/>
            <person name="Grigoriev I.V."/>
            <person name="Jackson S.A."/>
            <person name="Sutton T.D.S."/>
            <person name="Dobson A.D.W."/>
            <person name="Rama T."/>
        </authorList>
    </citation>
    <scope>NUCLEOTIDE SEQUENCE</scope>
    <source>
        <strain evidence="13">TRa018bII</strain>
    </source>
</reference>
<dbReference type="AlphaFoldDB" id="A0A9P8C4A0"/>
<accession>A0A9P8C4A0</accession>
<feature type="coiled-coil region" evidence="10">
    <location>
        <begin position="806"/>
        <end position="946"/>
    </location>
</feature>
<evidence type="ECO:0000256" key="3">
    <source>
        <dbReference type="ARBA" id="ARBA00010171"/>
    </source>
</evidence>
<protein>
    <recommendedName>
        <fullName evidence="4">Structural maintenance of chromosomes protein 5</fullName>
    </recommendedName>
</protein>
<dbReference type="FunFam" id="3.40.50.300:FF:001301">
    <property type="entry name" value="Structural maintenance of chromosomes 5"/>
    <property type="match status" value="1"/>
</dbReference>
<evidence type="ECO:0000313" key="13">
    <source>
        <dbReference type="EMBL" id="KAG9231796.1"/>
    </source>
</evidence>
<dbReference type="InterPro" id="IPR003395">
    <property type="entry name" value="RecF/RecN/SMC_N"/>
</dbReference>
<feature type="region of interest" description="Disordered" evidence="11">
    <location>
        <begin position="1"/>
        <end position="70"/>
    </location>
</feature>
<dbReference type="GO" id="GO:0000724">
    <property type="term" value="P:double-strand break repair via homologous recombination"/>
    <property type="evidence" value="ECO:0007669"/>
    <property type="project" value="TreeGrafter"/>
</dbReference>
<keyword evidence="6" id="KW-0547">Nucleotide-binding</keyword>
<dbReference type="GO" id="GO:0005524">
    <property type="term" value="F:ATP binding"/>
    <property type="evidence" value="ECO:0007669"/>
    <property type="project" value="UniProtKB-KW"/>
</dbReference>
<proteinExistence type="inferred from homology"/>
<evidence type="ECO:0000256" key="9">
    <source>
        <dbReference type="ARBA" id="ARBA00023242"/>
    </source>
</evidence>
<keyword evidence="9" id="KW-0539">Nucleus</keyword>
<evidence type="ECO:0000256" key="6">
    <source>
        <dbReference type="ARBA" id="ARBA00022741"/>
    </source>
</evidence>